<evidence type="ECO:0000259" key="2">
    <source>
        <dbReference type="PROSITE" id="PS50089"/>
    </source>
</evidence>
<protein>
    <recommendedName>
        <fullName evidence="2">RING-type domain-containing protein</fullName>
    </recommendedName>
</protein>
<proteinExistence type="predicted"/>
<organism evidence="3 4">
    <name type="scientific">Hevea brasiliensis</name>
    <name type="common">Para rubber tree</name>
    <name type="synonym">Siphonia brasiliensis</name>
    <dbReference type="NCBI Taxonomy" id="3981"/>
    <lineage>
        <taxon>Eukaryota</taxon>
        <taxon>Viridiplantae</taxon>
        <taxon>Streptophyta</taxon>
        <taxon>Embryophyta</taxon>
        <taxon>Tracheophyta</taxon>
        <taxon>Spermatophyta</taxon>
        <taxon>Magnoliopsida</taxon>
        <taxon>eudicotyledons</taxon>
        <taxon>Gunneridae</taxon>
        <taxon>Pentapetalae</taxon>
        <taxon>rosids</taxon>
        <taxon>fabids</taxon>
        <taxon>Malpighiales</taxon>
        <taxon>Euphorbiaceae</taxon>
        <taxon>Crotonoideae</taxon>
        <taxon>Micrandreae</taxon>
        <taxon>Hevea</taxon>
    </lineage>
</organism>
<feature type="domain" description="RING-type" evidence="2">
    <location>
        <begin position="60"/>
        <end position="102"/>
    </location>
</feature>
<dbReference type="Gene3D" id="3.30.40.10">
    <property type="entry name" value="Zinc/RING finger domain, C3HC4 (zinc finger)"/>
    <property type="match status" value="1"/>
</dbReference>
<gene>
    <name evidence="3" type="ORF">P3X46_023096</name>
</gene>
<dbReference type="InterPro" id="IPR013083">
    <property type="entry name" value="Znf_RING/FYVE/PHD"/>
</dbReference>
<reference evidence="3" key="1">
    <citation type="journal article" date="2023" name="Plant Biotechnol. J.">
        <title>Chromosome-level wild Hevea brasiliensis genome provides new tools for genomic-assisted breeding and valuable loci to elevate rubber yield.</title>
        <authorList>
            <person name="Cheng H."/>
            <person name="Song X."/>
            <person name="Hu Y."/>
            <person name="Wu T."/>
            <person name="Yang Q."/>
            <person name="An Z."/>
            <person name="Feng S."/>
            <person name="Deng Z."/>
            <person name="Wu W."/>
            <person name="Zeng X."/>
            <person name="Tu M."/>
            <person name="Wang X."/>
            <person name="Huang H."/>
        </authorList>
    </citation>
    <scope>NUCLEOTIDE SEQUENCE</scope>
    <source>
        <strain evidence="3">MT/VB/25A 57/8</strain>
    </source>
</reference>
<comment type="caution">
    <text evidence="3">The sequence shown here is derived from an EMBL/GenBank/DDBJ whole genome shotgun (WGS) entry which is preliminary data.</text>
</comment>
<evidence type="ECO:0000313" key="4">
    <source>
        <dbReference type="Proteomes" id="UP001174677"/>
    </source>
</evidence>
<dbReference type="SMART" id="SM00184">
    <property type="entry name" value="RING"/>
    <property type="match status" value="1"/>
</dbReference>
<accession>A0ABQ9LA05</accession>
<sequence>MFSYIVLAASFLKWAWNFLLHYSFFSSHPSLDLPETLQELSLCYYDERNPPGQNDSLEECAVCLSRFQHGEEIRELRCNHVFHRACLDSWLLCKCARCPLCRDFIAPRRTVTEPGPEVFVFKYSSSFCSNDDRQTWWLR</sequence>
<name>A0ABQ9LA05_HEVBR</name>
<dbReference type="Pfam" id="PF13639">
    <property type="entry name" value="zf-RING_2"/>
    <property type="match status" value="1"/>
</dbReference>
<evidence type="ECO:0000313" key="3">
    <source>
        <dbReference type="EMBL" id="KAJ9163428.1"/>
    </source>
</evidence>
<dbReference type="Proteomes" id="UP001174677">
    <property type="component" value="Chromosome 13"/>
</dbReference>
<dbReference type="PANTHER" id="PTHR47662">
    <property type="entry name" value="RING-TYPE DOMAIN-CONTAINING PROTEIN"/>
    <property type="match status" value="1"/>
</dbReference>
<keyword evidence="1" id="KW-0862">Zinc</keyword>
<dbReference type="InterPro" id="IPR001841">
    <property type="entry name" value="Znf_RING"/>
</dbReference>
<dbReference type="EMBL" id="JARPOI010000013">
    <property type="protein sequence ID" value="KAJ9163428.1"/>
    <property type="molecule type" value="Genomic_DNA"/>
</dbReference>
<dbReference type="SUPFAM" id="SSF57850">
    <property type="entry name" value="RING/U-box"/>
    <property type="match status" value="1"/>
</dbReference>
<dbReference type="PROSITE" id="PS50089">
    <property type="entry name" value="ZF_RING_2"/>
    <property type="match status" value="1"/>
</dbReference>
<keyword evidence="4" id="KW-1185">Reference proteome</keyword>
<keyword evidence="1" id="KW-0863">Zinc-finger</keyword>
<dbReference type="PANTHER" id="PTHR47662:SF1">
    <property type="entry name" value="RING-TYPE DOMAIN-CONTAINING PROTEIN"/>
    <property type="match status" value="1"/>
</dbReference>
<keyword evidence="1" id="KW-0479">Metal-binding</keyword>
<evidence type="ECO:0000256" key="1">
    <source>
        <dbReference type="PROSITE-ProRule" id="PRU00175"/>
    </source>
</evidence>